<dbReference type="PANTHER" id="PTHR12411">
    <property type="entry name" value="CYSTEINE PROTEASE FAMILY C1-RELATED"/>
    <property type="match status" value="1"/>
</dbReference>
<feature type="signal peptide" evidence="9">
    <location>
        <begin position="1"/>
        <end position="19"/>
    </location>
</feature>
<dbReference type="InterPro" id="IPR039417">
    <property type="entry name" value="Peptidase_C1A_papain-like"/>
</dbReference>
<dbReference type="GO" id="GO:0008234">
    <property type="term" value="F:cysteine-type peptidase activity"/>
    <property type="evidence" value="ECO:0007669"/>
    <property type="project" value="UniProtKB-KW"/>
</dbReference>
<dbReference type="InterPro" id="IPR000118">
    <property type="entry name" value="Granulin"/>
</dbReference>
<evidence type="ECO:0000256" key="8">
    <source>
        <dbReference type="SAM" id="MobiDB-lite"/>
    </source>
</evidence>
<dbReference type="Proteomes" id="UP001465755">
    <property type="component" value="Unassembled WGS sequence"/>
</dbReference>
<proteinExistence type="inferred from homology"/>
<evidence type="ECO:0000256" key="3">
    <source>
        <dbReference type="ARBA" id="ARBA00022729"/>
    </source>
</evidence>
<dbReference type="Gene3D" id="2.10.25.160">
    <property type="entry name" value="Granulin"/>
    <property type="match status" value="1"/>
</dbReference>
<feature type="domain" description="Peptidase C1A papain C-terminal" evidence="11">
    <location>
        <begin position="131"/>
        <end position="346"/>
    </location>
</feature>
<protein>
    <submittedName>
        <fullName evidence="13">Uncharacterized protein</fullName>
    </submittedName>
</protein>
<accession>A0AAW1PIG4</accession>
<organism evidence="13 14">
    <name type="scientific">Symbiochloris irregularis</name>
    <dbReference type="NCBI Taxonomy" id="706552"/>
    <lineage>
        <taxon>Eukaryota</taxon>
        <taxon>Viridiplantae</taxon>
        <taxon>Chlorophyta</taxon>
        <taxon>core chlorophytes</taxon>
        <taxon>Trebouxiophyceae</taxon>
        <taxon>Trebouxiales</taxon>
        <taxon>Trebouxiaceae</taxon>
        <taxon>Symbiochloris</taxon>
    </lineage>
</organism>
<dbReference type="PROSITE" id="PS00139">
    <property type="entry name" value="THIOL_PROTEASE_CYS"/>
    <property type="match status" value="1"/>
</dbReference>
<feature type="domain" description="Granulins" evidence="10">
    <location>
        <begin position="376"/>
        <end position="433"/>
    </location>
</feature>
<dbReference type="InterPro" id="IPR013201">
    <property type="entry name" value="Prot_inhib_I29"/>
</dbReference>
<evidence type="ECO:0000256" key="2">
    <source>
        <dbReference type="ARBA" id="ARBA00022670"/>
    </source>
</evidence>
<keyword evidence="14" id="KW-1185">Reference proteome</keyword>
<dbReference type="PROSITE" id="PS00640">
    <property type="entry name" value="THIOL_PROTEASE_ASN"/>
    <property type="match status" value="1"/>
</dbReference>
<evidence type="ECO:0000259" key="11">
    <source>
        <dbReference type="SMART" id="SM00645"/>
    </source>
</evidence>
<evidence type="ECO:0000259" key="12">
    <source>
        <dbReference type="SMART" id="SM00848"/>
    </source>
</evidence>
<dbReference type="AlphaFoldDB" id="A0AAW1PIG4"/>
<evidence type="ECO:0000256" key="6">
    <source>
        <dbReference type="ARBA" id="ARBA00023157"/>
    </source>
</evidence>
<dbReference type="SUPFAM" id="SSF57277">
    <property type="entry name" value="Granulin repeat"/>
    <property type="match status" value="1"/>
</dbReference>
<evidence type="ECO:0000259" key="10">
    <source>
        <dbReference type="SMART" id="SM00277"/>
    </source>
</evidence>
<keyword evidence="5" id="KW-0788">Thiol protease</keyword>
<dbReference type="InterPro" id="IPR025661">
    <property type="entry name" value="Pept_asp_AS"/>
</dbReference>
<feature type="chain" id="PRO_5044013513" evidence="9">
    <location>
        <begin position="20"/>
        <end position="485"/>
    </location>
</feature>
<evidence type="ECO:0000313" key="14">
    <source>
        <dbReference type="Proteomes" id="UP001465755"/>
    </source>
</evidence>
<dbReference type="PRINTS" id="PR00705">
    <property type="entry name" value="PAPAIN"/>
</dbReference>
<evidence type="ECO:0000313" key="13">
    <source>
        <dbReference type="EMBL" id="KAK9809319.1"/>
    </source>
</evidence>
<gene>
    <name evidence="13" type="ORF">WJX73_004334</name>
</gene>
<dbReference type="EMBL" id="JALJOQ010000021">
    <property type="protein sequence ID" value="KAK9809319.1"/>
    <property type="molecule type" value="Genomic_DNA"/>
</dbReference>
<keyword evidence="4" id="KW-0378">Hydrolase</keyword>
<dbReference type="CDD" id="cd02248">
    <property type="entry name" value="Peptidase_C1A"/>
    <property type="match status" value="1"/>
</dbReference>
<dbReference type="InterPro" id="IPR038765">
    <property type="entry name" value="Papain-like_cys_pep_sf"/>
</dbReference>
<dbReference type="SUPFAM" id="SSF54001">
    <property type="entry name" value="Cysteine proteinases"/>
    <property type="match status" value="1"/>
</dbReference>
<feature type="domain" description="Cathepsin propeptide inhibitor" evidence="12">
    <location>
        <begin position="47"/>
        <end position="103"/>
    </location>
</feature>
<dbReference type="InterPro" id="IPR025660">
    <property type="entry name" value="Pept_his_AS"/>
</dbReference>
<sequence length="485" mass="53305">MLQPSKVVVALALLSLAAAKVDWKSLSNRQHHQQATLDAQAGPRDAFAGWVDHFQKVYDNVQDYEHRFAVWADNLDFIHSYNQKHQSHWLGLNHLADWTHEEYKQHFLGYKPELRLSAPPTTSFMYANSSPPASVDWRKNGSVTPVKNQAQCGSCWAFSTTGSVEGANAIFTGKLVSLSEQELVDCDVSRDHGCHGGLMDFAFTFVIQNGGLDTEQDYKYVAEEEKCTVRKRNRRVVTIDSYEDVPPNDEKALKKAVAGQPISVAIEADQRQFQLYQGGIFDGECGTALDHGVLVVGYGTEDGEDFWIVKNSWGPLWGDHGYIRLKRNMANSVGQCGIAMQASYPVKKTDNPPEPAPTPPTPPKPHPPPAPKPVACDASVSCPAGSTCCCQRDFFGYCLSWACCPLVNAVCCDDQQHCCPHNLPVCDTTAGRCLAGQGLGFEESLPWSTKFPAIKMHDSRSWLPKLPWGSTLDAAINSSAAVLSS</sequence>
<feature type="region of interest" description="Disordered" evidence="8">
    <location>
        <begin position="347"/>
        <end position="370"/>
    </location>
</feature>
<evidence type="ECO:0000256" key="4">
    <source>
        <dbReference type="ARBA" id="ARBA00022801"/>
    </source>
</evidence>
<keyword evidence="6" id="KW-1015">Disulfide bond</keyword>
<reference evidence="13 14" key="1">
    <citation type="journal article" date="2024" name="Nat. Commun.">
        <title>Phylogenomics reveals the evolutionary origins of lichenization in chlorophyte algae.</title>
        <authorList>
            <person name="Puginier C."/>
            <person name="Libourel C."/>
            <person name="Otte J."/>
            <person name="Skaloud P."/>
            <person name="Haon M."/>
            <person name="Grisel S."/>
            <person name="Petersen M."/>
            <person name="Berrin J.G."/>
            <person name="Delaux P.M."/>
            <person name="Dal Grande F."/>
            <person name="Keller J."/>
        </authorList>
    </citation>
    <scope>NUCLEOTIDE SEQUENCE [LARGE SCALE GENOMIC DNA]</scope>
    <source>
        <strain evidence="13 14">SAG 2036</strain>
    </source>
</reference>
<evidence type="ECO:0000256" key="7">
    <source>
        <dbReference type="ARBA" id="ARBA00023180"/>
    </source>
</evidence>
<keyword evidence="7" id="KW-0325">Glycoprotein</keyword>
<dbReference type="InterPro" id="IPR037277">
    <property type="entry name" value="Granulin_sf"/>
</dbReference>
<dbReference type="GO" id="GO:0006508">
    <property type="term" value="P:proteolysis"/>
    <property type="evidence" value="ECO:0007669"/>
    <property type="project" value="UniProtKB-KW"/>
</dbReference>
<dbReference type="InterPro" id="IPR000668">
    <property type="entry name" value="Peptidase_C1A_C"/>
</dbReference>
<dbReference type="SMART" id="SM00277">
    <property type="entry name" value="GRAN"/>
    <property type="match status" value="1"/>
</dbReference>
<keyword evidence="3 9" id="KW-0732">Signal</keyword>
<evidence type="ECO:0000256" key="1">
    <source>
        <dbReference type="ARBA" id="ARBA00008455"/>
    </source>
</evidence>
<dbReference type="SMART" id="SM00848">
    <property type="entry name" value="Inhibitor_I29"/>
    <property type="match status" value="1"/>
</dbReference>
<dbReference type="Pfam" id="PF00396">
    <property type="entry name" value="Granulin"/>
    <property type="match status" value="1"/>
</dbReference>
<evidence type="ECO:0000256" key="9">
    <source>
        <dbReference type="SAM" id="SignalP"/>
    </source>
</evidence>
<dbReference type="InterPro" id="IPR013128">
    <property type="entry name" value="Peptidase_C1A"/>
</dbReference>
<keyword evidence="2" id="KW-0645">Protease</keyword>
<feature type="compositionally biased region" description="Pro residues" evidence="8">
    <location>
        <begin position="352"/>
        <end position="370"/>
    </location>
</feature>
<dbReference type="PROSITE" id="PS00639">
    <property type="entry name" value="THIOL_PROTEASE_HIS"/>
    <property type="match status" value="1"/>
</dbReference>
<name>A0AAW1PIG4_9CHLO</name>
<dbReference type="Gene3D" id="3.90.70.10">
    <property type="entry name" value="Cysteine proteinases"/>
    <property type="match status" value="1"/>
</dbReference>
<dbReference type="FunFam" id="3.90.70.10:FF:000023">
    <property type="entry name" value="Senescence-specific cysteine protease SAG39"/>
    <property type="match status" value="1"/>
</dbReference>
<comment type="similarity">
    <text evidence="1">Belongs to the peptidase C1 family.</text>
</comment>
<evidence type="ECO:0000256" key="5">
    <source>
        <dbReference type="ARBA" id="ARBA00022807"/>
    </source>
</evidence>
<comment type="caution">
    <text evidence="13">The sequence shown here is derived from an EMBL/GenBank/DDBJ whole genome shotgun (WGS) entry which is preliminary data.</text>
</comment>
<dbReference type="Pfam" id="PF00112">
    <property type="entry name" value="Peptidase_C1"/>
    <property type="match status" value="1"/>
</dbReference>
<dbReference type="SMART" id="SM00645">
    <property type="entry name" value="Pept_C1"/>
    <property type="match status" value="1"/>
</dbReference>
<dbReference type="Pfam" id="PF08246">
    <property type="entry name" value="Inhibitor_I29"/>
    <property type="match status" value="1"/>
</dbReference>
<dbReference type="InterPro" id="IPR000169">
    <property type="entry name" value="Pept_cys_AS"/>
</dbReference>